<dbReference type="GO" id="GO:0009882">
    <property type="term" value="F:blue light photoreceptor activity"/>
    <property type="evidence" value="ECO:0007669"/>
    <property type="project" value="InterPro"/>
</dbReference>
<dbReference type="EMBL" id="FNUG01000001">
    <property type="protein sequence ID" value="SEE42410.1"/>
    <property type="molecule type" value="Genomic_DNA"/>
</dbReference>
<gene>
    <name evidence="2" type="ORF">SAMN04488034_101496</name>
</gene>
<accession>A0A1H5IQI5</accession>
<name>A0A1H5IQI5_9FLAO</name>
<dbReference type="Pfam" id="PF04940">
    <property type="entry name" value="BLUF"/>
    <property type="match status" value="1"/>
</dbReference>
<dbReference type="SMART" id="SM01034">
    <property type="entry name" value="BLUF"/>
    <property type="match status" value="1"/>
</dbReference>
<proteinExistence type="predicted"/>
<dbReference type="Proteomes" id="UP000199448">
    <property type="component" value="Unassembled WGS sequence"/>
</dbReference>
<reference evidence="2 3" key="1">
    <citation type="submission" date="2016-10" db="EMBL/GenBank/DDBJ databases">
        <authorList>
            <person name="de Groot N.N."/>
        </authorList>
    </citation>
    <scope>NUCLEOTIDE SEQUENCE [LARGE SCALE GENOMIC DNA]</scope>
    <source>
        <strain evidence="2 3">DSM 23553</strain>
    </source>
</reference>
<dbReference type="InterPro" id="IPR007024">
    <property type="entry name" value="BLUF_domain"/>
</dbReference>
<protein>
    <submittedName>
        <fullName evidence="2">Sensors of blue-light using FAD</fullName>
    </submittedName>
</protein>
<keyword evidence="3" id="KW-1185">Reference proteome</keyword>
<dbReference type="PROSITE" id="PS50925">
    <property type="entry name" value="BLUF"/>
    <property type="match status" value="1"/>
</dbReference>
<dbReference type="Gene3D" id="3.30.70.100">
    <property type="match status" value="1"/>
</dbReference>
<dbReference type="OrthoDB" id="1122028at2"/>
<feature type="domain" description="BLUF" evidence="1">
    <location>
        <begin position="2"/>
        <end position="93"/>
    </location>
</feature>
<evidence type="ECO:0000313" key="3">
    <source>
        <dbReference type="Proteomes" id="UP000199448"/>
    </source>
</evidence>
<dbReference type="SUPFAM" id="SSF54975">
    <property type="entry name" value="Acylphosphatase/BLUF domain-like"/>
    <property type="match status" value="1"/>
</dbReference>
<dbReference type="AlphaFoldDB" id="A0A1H5IQI5"/>
<sequence length="137" mass="15868">MQHAICYISTATKDFTETGIRELLNKWKEKNNRLNIKGLLLYSQGHFFQVLEGEKTTVMELFNSITTDSRHTGIIQIMGKDITRGSFDDYRVEHLKEGNFSRPKIISEYCESVKGMDPETQQQIKTMLQSFIDTQVL</sequence>
<organism evidence="2 3">
    <name type="scientific">Salinimicrobium catena</name>
    <dbReference type="NCBI Taxonomy" id="390640"/>
    <lineage>
        <taxon>Bacteria</taxon>
        <taxon>Pseudomonadati</taxon>
        <taxon>Bacteroidota</taxon>
        <taxon>Flavobacteriia</taxon>
        <taxon>Flavobacteriales</taxon>
        <taxon>Flavobacteriaceae</taxon>
        <taxon>Salinimicrobium</taxon>
    </lineage>
</organism>
<evidence type="ECO:0000259" key="1">
    <source>
        <dbReference type="PROSITE" id="PS50925"/>
    </source>
</evidence>
<dbReference type="RefSeq" id="WP_093111378.1">
    <property type="nucleotide sequence ID" value="NZ_FNGG01000001.1"/>
</dbReference>
<evidence type="ECO:0000313" key="2">
    <source>
        <dbReference type="EMBL" id="SEE42410.1"/>
    </source>
</evidence>
<dbReference type="InterPro" id="IPR036046">
    <property type="entry name" value="Acylphosphatase-like_dom_sf"/>
</dbReference>
<dbReference type="GO" id="GO:0071949">
    <property type="term" value="F:FAD binding"/>
    <property type="evidence" value="ECO:0007669"/>
    <property type="project" value="InterPro"/>
</dbReference>
<dbReference type="STRING" id="390640.SAMN04488034_101496"/>